<name>A0A8J8T386_HALGN</name>
<gene>
    <name evidence="1" type="ORF">FGO68_gene15856</name>
</gene>
<dbReference type="Proteomes" id="UP000785679">
    <property type="component" value="Unassembled WGS sequence"/>
</dbReference>
<organism evidence="1 2">
    <name type="scientific">Halteria grandinella</name>
    <dbReference type="NCBI Taxonomy" id="5974"/>
    <lineage>
        <taxon>Eukaryota</taxon>
        <taxon>Sar</taxon>
        <taxon>Alveolata</taxon>
        <taxon>Ciliophora</taxon>
        <taxon>Intramacronucleata</taxon>
        <taxon>Spirotrichea</taxon>
        <taxon>Stichotrichia</taxon>
        <taxon>Sporadotrichida</taxon>
        <taxon>Halteriidae</taxon>
        <taxon>Halteria</taxon>
    </lineage>
</organism>
<reference evidence="1" key="1">
    <citation type="submission" date="2019-06" db="EMBL/GenBank/DDBJ databases">
        <authorList>
            <person name="Zheng W."/>
        </authorList>
    </citation>
    <scope>NUCLEOTIDE SEQUENCE</scope>
    <source>
        <strain evidence="1">QDHG01</strain>
    </source>
</reference>
<sequence length="141" mass="15485">MSQDNNNTSQQSPLDLEDLLLKLRTITKQLAPPVPLSQSALGQSLYDADTPLGGPQDIQLHQWLQDSLSKERFNRMAENLENLCSSSNGGETQQIQKAKEIELLALKLDIEQAHEINRGRQLGLLVIGGGNHAGIMMSGKK</sequence>
<dbReference type="EMBL" id="RRYP01007816">
    <property type="protein sequence ID" value="TNV80210.1"/>
    <property type="molecule type" value="Genomic_DNA"/>
</dbReference>
<proteinExistence type="predicted"/>
<dbReference type="AlphaFoldDB" id="A0A8J8T386"/>
<keyword evidence="2" id="KW-1185">Reference proteome</keyword>
<evidence type="ECO:0000313" key="2">
    <source>
        <dbReference type="Proteomes" id="UP000785679"/>
    </source>
</evidence>
<accession>A0A8J8T386</accession>
<evidence type="ECO:0000313" key="1">
    <source>
        <dbReference type="EMBL" id="TNV80210.1"/>
    </source>
</evidence>
<protein>
    <submittedName>
        <fullName evidence="1">Uncharacterized protein</fullName>
    </submittedName>
</protein>
<comment type="caution">
    <text evidence="1">The sequence shown here is derived from an EMBL/GenBank/DDBJ whole genome shotgun (WGS) entry which is preliminary data.</text>
</comment>